<keyword evidence="3" id="KW-1185">Reference proteome</keyword>
<name>A0ABD0JBC5_9CAEN</name>
<accession>A0ABD0JBC5</accession>
<sequence>MLQPDVQEDLTTRNFRQHPAGPANFKRIASPAGCLECSRSDTQISGTGRKMSMSTPVDTRNAVSPPSAPSVPTNAHQNRHVLPGGDS</sequence>
<dbReference type="EMBL" id="JACVVK020000523">
    <property type="protein sequence ID" value="KAK7468094.1"/>
    <property type="molecule type" value="Genomic_DNA"/>
</dbReference>
<feature type="non-terminal residue" evidence="2">
    <location>
        <position position="87"/>
    </location>
</feature>
<feature type="region of interest" description="Disordered" evidence="1">
    <location>
        <begin position="39"/>
        <end position="87"/>
    </location>
</feature>
<proteinExistence type="predicted"/>
<dbReference type="AlphaFoldDB" id="A0ABD0JBC5"/>
<comment type="caution">
    <text evidence="2">The sequence shown here is derived from an EMBL/GenBank/DDBJ whole genome shotgun (WGS) entry which is preliminary data.</text>
</comment>
<organism evidence="2 3">
    <name type="scientific">Batillaria attramentaria</name>
    <dbReference type="NCBI Taxonomy" id="370345"/>
    <lineage>
        <taxon>Eukaryota</taxon>
        <taxon>Metazoa</taxon>
        <taxon>Spiralia</taxon>
        <taxon>Lophotrochozoa</taxon>
        <taxon>Mollusca</taxon>
        <taxon>Gastropoda</taxon>
        <taxon>Caenogastropoda</taxon>
        <taxon>Sorbeoconcha</taxon>
        <taxon>Cerithioidea</taxon>
        <taxon>Batillariidae</taxon>
        <taxon>Batillaria</taxon>
    </lineage>
</organism>
<evidence type="ECO:0000313" key="3">
    <source>
        <dbReference type="Proteomes" id="UP001519460"/>
    </source>
</evidence>
<feature type="compositionally biased region" description="Polar residues" evidence="1">
    <location>
        <begin position="40"/>
        <end position="58"/>
    </location>
</feature>
<reference evidence="2 3" key="1">
    <citation type="journal article" date="2023" name="Sci. Data">
        <title>Genome assembly of the Korean intertidal mud-creeper Batillaria attramentaria.</title>
        <authorList>
            <person name="Patra A.K."/>
            <person name="Ho P.T."/>
            <person name="Jun S."/>
            <person name="Lee S.J."/>
            <person name="Kim Y."/>
            <person name="Won Y.J."/>
        </authorList>
    </citation>
    <scope>NUCLEOTIDE SEQUENCE [LARGE SCALE GENOMIC DNA]</scope>
    <source>
        <strain evidence="2">Wonlab-2016</strain>
    </source>
</reference>
<gene>
    <name evidence="2" type="ORF">BaRGS_00036677</name>
</gene>
<evidence type="ECO:0000256" key="1">
    <source>
        <dbReference type="SAM" id="MobiDB-lite"/>
    </source>
</evidence>
<protein>
    <submittedName>
        <fullName evidence="2">Uncharacterized protein</fullName>
    </submittedName>
</protein>
<evidence type="ECO:0000313" key="2">
    <source>
        <dbReference type="EMBL" id="KAK7468094.1"/>
    </source>
</evidence>
<dbReference type="Proteomes" id="UP001519460">
    <property type="component" value="Unassembled WGS sequence"/>
</dbReference>
<feature type="region of interest" description="Disordered" evidence="1">
    <location>
        <begin position="1"/>
        <end position="24"/>
    </location>
</feature>